<name>F4QEB1_CACFS</name>
<dbReference type="RefSeq" id="XP_004350766.1">
    <property type="nucleotide sequence ID" value="XM_004350715.1"/>
</dbReference>
<accession>F4QEB1</accession>
<dbReference type="Proteomes" id="UP000007797">
    <property type="component" value="Unassembled WGS sequence"/>
</dbReference>
<reference evidence="2" key="1">
    <citation type="journal article" date="2011" name="Genome Res.">
        <title>Phylogeny-wide analysis of social amoeba genomes highlights ancient origins for complex intercellular communication.</title>
        <authorList>
            <person name="Heidel A.J."/>
            <person name="Lawal H.M."/>
            <person name="Felder M."/>
            <person name="Schilde C."/>
            <person name="Helps N.R."/>
            <person name="Tunggal B."/>
            <person name="Rivero F."/>
            <person name="John U."/>
            <person name="Schleicher M."/>
            <person name="Eichinger L."/>
            <person name="Platzer M."/>
            <person name="Noegel A.A."/>
            <person name="Schaap P."/>
            <person name="Gloeckner G."/>
        </authorList>
    </citation>
    <scope>NUCLEOTIDE SEQUENCE [LARGE SCALE GENOMIC DNA]</scope>
    <source>
        <strain evidence="2">SH3</strain>
    </source>
</reference>
<dbReference type="AlphaFoldDB" id="F4QEB1"/>
<dbReference type="GeneID" id="14865810"/>
<keyword evidence="2" id="KW-1185">Reference proteome</keyword>
<protein>
    <submittedName>
        <fullName evidence="1">Uncharacterized protein</fullName>
    </submittedName>
</protein>
<proteinExistence type="predicted"/>
<organism evidence="1 2">
    <name type="scientific">Cavenderia fasciculata</name>
    <name type="common">Slime mold</name>
    <name type="synonym">Dictyostelium fasciculatum</name>
    <dbReference type="NCBI Taxonomy" id="261658"/>
    <lineage>
        <taxon>Eukaryota</taxon>
        <taxon>Amoebozoa</taxon>
        <taxon>Evosea</taxon>
        <taxon>Eumycetozoa</taxon>
        <taxon>Dictyostelia</taxon>
        <taxon>Acytosteliales</taxon>
        <taxon>Cavenderiaceae</taxon>
        <taxon>Cavenderia</taxon>
    </lineage>
</organism>
<dbReference type="EMBL" id="GL883029">
    <property type="protein sequence ID" value="EGG14058.1"/>
    <property type="molecule type" value="Genomic_DNA"/>
</dbReference>
<evidence type="ECO:0000313" key="1">
    <source>
        <dbReference type="EMBL" id="EGG14058.1"/>
    </source>
</evidence>
<sequence>MFVLIDVNGSKGSFPKQVILTADPIPALDISNLGIFLLQPAICKDLCYFKNMRRSSLDKLLIAVKNALASGRGPSACTADLEEERNRTLFLLLFYLKLPTSISAIWVSI</sequence>
<dbReference type="KEGG" id="dfa:DFA_11821"/>
<evidence type="ECO:0000313" key="2">
    <source>
        <dbReference type="Proteomes" id="UP000007797"/>
    </source>
</evidence>
<gene>
    <name evidence="1" type="ORF">DFA_11821</name>
</gene>